<dbReference type="AlphaFoldDB" id="A0AAD9R910"/>
<proteinExistence type="predicted"/>
<sequence length="209" mass="24317">MIIDEVRYNQVFLVVPYLSSECILGNDWLHENKINIDYEKKMIYVKGKPLNPALVTFEREWSEELNTTQNDQDNHIQIIRVFDEEEKCADIDGKNIDVELKILEVIDSDKDCEVRDGSEEDPQSENNLVEADNYCIGKETESYNVFAEDYYSIADKLTRLEEDETASILNFKPGLTTIYEHEIKVKSSKLTSHHSYPDVRLSSSRIIKR</sequence>
<dbReference type="InterPro" id="IPR021109">
    <property type="entry name" value="Peptidase_aspartic_dom_sf"/>
</dbReference>
<dbReference type="EMBL" id="JAIFRP010004455">
    <property type="protein sequence ID" value="KAK2575274.1"/>
    <property type="molecule type" value="Genomic_DNA"/>
</dbReference>
<comment type="caution">
    <text evidence="1">The sequence shown here is derived from an EMBL/GenBank/DDBJ whole genome shotgun (WGS) entry which is preliminary data.</text>
</comment>
<dbReference type="Gene3D" id="2.40.70.10">
    <property type="entry name" value="Acid Proteases"/>
    <property type="match status" value="1"/>
</dbReference>
<gene>
    <name evidence="1" type="ORF">KPH14_007659</name>
</gene>
<evidence type="ECO:0000313" key="2">
    <source>
        <dbReference type="Proteomes" id="UP001258017"/>
    </source>
</evidence>
<dbReference type="Proteomes" id="UP001258017">
    <property type="component" value="Unassembled WGS sequence"/>
</dbReference>
<evidence type="ECO:0000313" key="1">
    <source>
        <dbReference type="EMBL" id="KAK2575274.1"/>
    </source>
</evidence>
<accession>A0AAD9R910</accession>
<name>A0AAD9R910_9HYME</name>
<reference evidence="1" key="2">
    <citation type="journal article" date="2023" name="Commun. Biol.">
        <title>Intrasexual cuticular hydrocarbon dimorphism in a wasp sheds light on hydrocarbon biosynthesis genes in Hymenoptera.</title>
        <authorList>
            <person name="Moris V.C."/>
            <person name="Podsiadlowski L."/>
            <person name="Martin S."/>
            <person name="Oeyen J.P."/>
            <person name="Donath A."/>
            <person name="Petersen M."/>
            <person name="Wilbrandt J."/>
            <person name="Misof B."/>
            <person name="Liedtke D."/>
            <person name="Thamm M."/>
            <person name="Scheiner R."/>
            <person name="Schmitt T."/>
            <person name="Niehuis O."/>
        </authorList>
    </citation>
    <scope>NUCLEOTIDE SEQUENCE</scope>
    <source>
        <strain evidence="1">GBR_01_08_01A</strain>
    </source>
</reference>
<protein>
    <submittedName>
        <fullName evidence="1">Uncharacterized protein</fullName>
    </submittedName>
</protein>
<reference evidence="1" key="1">
    <citation type="submission" date="2021-08" db="EMBL/GenBank/DDBJ databases">
        <authorList>
            <person name="Misof B."/>
            <person name="Oliver O."/>
            <person name="Podsiadlowski L."/>
            <person name="Donath A."/>
            <person name="Peters R."/>
            <person name="Mayer C."/>
            <person name="Rust J."/>
            <person name="Gunkel S."/>
            <person name="Lesny P."/>
            <person name="Martin S."/>
            <person name="Oeyen J.P."/>
            <person name="Petersen M."/>
            <person name="Panagiotis P."/>
            <person name="Wilbrandt J."/>
            <person name="Tanja T."/>
        </authorList>
    </citation>
    <scope>NUCLEOTIDE SEQUENCE</scope>
    <source>
        <strain evidence="1">GBR_01_08_01A</strain>
        <tissue evidence="1">Thorax + abdomen</tissue>
    </source>
</reference>
<keyword evidence="2" id="KW-1185">Reference proteome</keyword>
<organism evidence="1 2">
    <name type="scientific">Odynerus spinipes</name>
    <dbReference type="NCBI Taxonomy" id="1348599"/>
    <lineage>
        <taxon>Eukaryota</taxon>
        <taxon>Metazoa</taxon>
        <taxon>Ecdysozoa</taxon>
        <taxon>Arthropoda</taxon>
        <taxon>Hexapoda</taxon>
        <taxon>Insecta</taxon>
        <taxon>Pterygota</taxon>
        <taxon>Neoptera</taxon>
        <taxon>Endopterygota</taxon>
        <taxon>Hymenoptera</taxon>
        <taxon>Apocrita</taxon>
        <taxon>Aculeata</taxon>
        <taxon>Vespoidea</taxon>
        <taxon>Vespidae</taxon>
        <taxon>Eumeninae</taxon>
        <taxon>Odynerus</taxon>
    </lineage>
</organism>